<evidence type="ECO:0000313" key="2">
    <source>
        <dbReference type="Proteomes" id="UP001634393"/>
    </source>
</evidence>
<dbReference type="Proteomes" id="UP001634393">
    <property type="component" value="Unassembled WGS sequence"/>
</dbReference>
<protein>
    <recommendedName>
        <fullName evidence="3">NADH dehydrogenase subunit 4L</fullName>
    </recommendedName>
</protein>
<name>A0ABD3TMQ1_9LAMI</name>
<dbReference type="EMBL" id="JBJXBP010000003">
    <property type="protein sequence ID" value="KAL3837713.1"/>
    <property type="molecule type" value="Genomic_DNA"/>
</dbReference>
<accession>A0ABD3TMQ1</accession>
<reference evidence="1 2" key="1">
    <citation type="submission" date="2024-12" db="EMBL/GenBank/DDBJ databases">
        <title>The unique morphological basis and parallel evolutionary history of personate flowers in Penstemon.</title>
        <authorList>
            <person name="Depatie T.H."/>
            <person name="Wessinger C.A."/>
        </authorList>
    </citation>
    <scope>NUCLEOTIDE SEQUENCE [LARGE SCALE GENOMIC DNA]</scope>
    <source>
        <strain evidence="1">WTNN_2</strain>
        <tissue evidence="1">Leaf</tissue>
    </source>
</reference>
<gene>
    <name evidence="1" type="ORF">ACJIZ3_022304</name>
</gene>
<organism evidence="1 2">
    <name type="scientific">Penstemon smallii</name>
    <dbReference type="NCBI Taxonomy" id="265156"/>
    <lineage>
        <taxon>Eukaryota</taxon>
        <taxon>Viridiplantae</taxon>
        <taxon>Streptophyta</taxon>
        <taxon>Embryophyta</taxon>
        <taxon>Tracheophyta</taxon>
        <taxon>Spermatophyta</taxon>
        <taxon>Magnoliopsida</taxon>
        <taxon>eudicotyledons</taxon>
        <taxon>Gunneridae</taxon>
        <taxon>Pentapetalae</taxon>
        <taxon>asterids</taxon>
        <taxon>lamiids</taxon>
        <taxon>Lamiales</taxon>
        <taxon>Plantaginaceae</taxon>
        <taxon>Cheloneae</taxon>
        <taxon>Penstemon</taxon>
    </lineage>
</organism>
<evidence type="ECO:0008006" key="3">
    <source>
        <dbReference type="Google" id="ProtNLM"/>
    </source>
</evidence>
<comment type="caution">
    <text evidence="1">The sequence shown here is derived from an EMBL/GenBank/DDBJ whole genome shotgun (WGS) entry which is preliminary data.</text>
</comment>
<evidence type="ECO:0000313" key="1">
    <source>
        <dbReference type="EMBL" id="KAL3837713.1"/>
    </source>
</evidence>
<dbReference type="AlphaFoldDB" id="A0ABD3TMQ1"/>
<sequence length="37" mass="4209">MLSMLLLALSLSHLFFFFFLSTLSSLTIKFLASLELI</sequence>
<proteinExistence type="predicted"/>
<keyword evidence="2" id="KW-1185">Reference proteome</keyword>